<dbReference type="CDD" id="cd02696">
    <property type="entry name" value="MurNAc-LAA"/>
    <property type="match status" value="1"/>
</dbReference>
<keyword evidence="2" id="KW-0378">Hydrolase</keyword>
<proteinExistence type="predicted"/>
<dbReference type="InterPro" id="IPR002508">
    <property type="entry name" value="MurNAc-LAA_cat"/>
</dbReference>
<dbReference type="Proteomes" id="UP000679749">
    <property type="component" value="Unassembled WGS sequence"/>
</dbReference>
<dbReference type="SUPFAM" id="SSF53187">
    <property type="entry name" value="Zn-dependent exopeptidases"/>
    <property type="match status" value="1"/>
</dbReference>
<evidence type="ECO:0000259" key="1">
    <source>
        <dbReference type="SMART" id="SM00646"/>
    </source>
</evidence>
<feature type="domain" description="MurNAc-LAA" evidence="1">
    <location>
        <begin position="1"/>
        <end position="61"/>
    </location>
</feature>
<dbReference type="SMART" id="SM00646">
    <property type="entry name" value="Ami_3"/>
    <property type="match status" value="1"/>
</dbReference>
<gene>
    <name evidence="2" type="ORF">KHA99_12905</name>
</gene>
<dbReference type="AlphaFoldDB" id="A0A942YVU6"/>
<sequence>MQQHGSTSDRGKKRANFAVLRTTNMPSILTESLFIESNDGNRLKDEAFLKAVGEAHARGVAKFLELPEKPKQTKRFSFYTGGYSGAALLEIHEYLKANKWDFTMEKNSAGDIMFTVGLFGEGSEAAIRFENWLTREDMHT</sequence>
<protein>
    <submittedName>
        <fullName evidence="2">N-acetylmuramoyl-L-alanine amidase</fullName>
        <ecNumber evidence="2">3.5.1.28</ecNumber>
    </submittedName>
</protein>
<dbReference type="Pfam" id="PF01520">
    <property type="entry name" value="Amidase_3"/>
    <property type="match status" value="1"/>
</dbReference>
<keyword evidence="3" id="KW-1185">Reference proteome</keyword>
<organism evidence="2 3">
    <name type="scientific">Neobacillus rhizophilus</name>
    <dbReference type="NCBI Taxonomy" id="2833579"/>
    <lineage>
        <taxon>Bacteria</taxon>
        <taxon>Bacillati</taxon>
        <taxon>Bacillota</taxon>
        <taxon>Bacilli</taxon>
        <taxon>Bacillales</taxon>
        <taxon>Bacillaceae</taxon>
        <taxon>Neobacillus</taxon>
    </lineage>
</organism>
<dbReference type="EMBL" id="JAGYPF010000002">
    <property type="protein sequence ID" value="MBS4213345.1"/>
    <property type="molecule type" value="Genomic_DNA"/>
</dbReference>
<dbReference type="EC" id="3.5.1.28" evidence="2"/>
<evidence type="ECO:0000313" key="2">
    <source>
        <dbReference type="EMBL" id="MBS4213345.1"/>
    </source>
</evidence>
<comment type="caution">
    <text evidence="2">The sequence shown here is derived from an EMBL/GenBank/DDBJ whole genome shotgun (WGS) entry which is preliminary data.</text>
</comment>
<reference evidence="2" key="1">
    <citation type="submission" date="2021-05" db="EMBL/GenBank/DDBJ databases">
        <title>Novel Bacillus species.</title>
        <authorList>
            <person name="Liu G."/>
        </authorList>
    </citation>
    <scope>NUCLEOTIDE SEQUENCE</scope>
    <source>
        <strain evidence="2">FJAT-49825</strain>
    </source>
</reference>
<evidence type="ECO:0000313" key="3">
    <source>
        <dbReference type="Proteomes" id="UP000679749"/>
    </source>
</evidence>
<accession>A0A942YVU6</accession>
<name>A0A942YVU6_9BACI</name>
<dbReference type="GO" id="GO:0008745">
    <property type="term" value="F:N-acetylmuramoyl-L-alanine amidase activity"/>
    <property type="evidence" value="ECO:0007669"/>
    <property type="project" value="UniProtKB-EC"/>
</dbReference>
<dbReference type="Gene3D" id="3.40.630.40">
    <property type="entry name" value="Zn-dependent exopeptidases"/>
    <property type="match status" value="1"/>
</dbReference>
<dbReference type="GO" id="GO:0009253">
    <property type="term" value="P:peptidoglycan catabolic process"/>
    <property type="evidence" value="ECO:0007669"/>
    <property type="project" value="InterPro"/>
</dbReference>